<dbReference type="PANTHER" id="PTHR12373:SF0">
    <property type="entry name" value="ENHANCER OF RUDIMENTARY HOMOLOG"/>
    <property type="match status" value="1"/>
</dbReference>
<keyword evidence="2" id="KW-0131">Cell cycle</keyword>
<dbReference type="SUPFAM" id="SSF143875">
    <property type="entry name" value="ERH-like"/>
    <property type="match status" value="1"/>
</dbReference>
<gene>
    <name evidence="3" type="ORF">Cvel_19270</name>
</gene>
<dbReference type="Pfam" id="PF01133">
    <property type="entry name" value="ER"/>
    <property type="match status" value="1"/>
</dbReference>
<dbReference type="PhylomeDB" id="A0A0G4FYA5"/>
<organism evidence="3">
    <name type="scientific">Chromera velia CCMP2878</name>
    <dbReference type="NCBI Taxonomy" id="1169474"/>
    <lineage>
        <taxon>Eukaryota</taxon>
        <taxon>Sar</taxon>
        <taxon>Alveolata</taxon>
        <taxon>Colpodellida</taxon>
        <taxon>Chromeraceae</taxon>
        <taxon>Chromera</taxon>
    </lineage>
</organism>
<evidence type="ECO:0000256" key="1">
    <source>
        <dbReference type="ARBA" id="ARBA00007491"/>
    </source>
</evidence>
<accession>A0A0G4FYA5</accession>
<comment type="function">
    <text evidence="2">May have a role in the cell cycle.</text>
</comment>
<dbReference type="InterPro" id="IPR035912">
    <property type="entry name" value="EHR_sf"/>
</dbReference>
<dbReference type="PIRSF" id="PIRSF016393">
    <property type="entry name" value="Enh_rudimentary"/>
    <property type="match status" value="1"/>
</dbReference>
<dbReference type="PANTHER" id="PTHR12373">
    <property type="entry name" value="ENHANCER OF RUDIMENTARY ERH"/>
    <property type="match status" value="1"/>
</dbReference>
<evidence type="ECO:0000313" key="3">
    <source>
        <dbReference type="EMBL" id="CEM20156.1"/>
    </source>
</evidence>
<dbReference type="AlphaFoldDB" id="A0A0G4FYA5"/>
<dbReference type="Gene3D" id="3.30.2260.10">
    <property type="entry name" value="Enhancer of rudimentary"/>
    <property type="match status" value="1"/>
</dbReference>
<proteinExistence type="inferred from homology"/>
<protein>
    <recommendedName>
        <fullName evidence="2">Enhancer of rudimentary homolog</fullName>
    </recommendedName>
</protein>
<reference evidence="3" key="1">
    <citation type="submission" date="2014-11" db="EMBL/GenBank/DDBJ databases">
        <authorList>
            <person name="Otto D Thomas"/>
            <person name="Naeem Raeece"/>
        </authorList>
    </citation>
    <scope>NUCLEOTIDE SEQUENCE</scope>
</reference>
<dbReference type="EMBL" id="CDMZ01000718">
    <property type="protein sequence ID" value="CEM20156.1"/>
    <property type="molecule type" value="Genomic_DNA"/>
</dbReference>
<dbReference type="VEuPathDB" id="CryptoDB:Cvel_19270"/>
<sequence length="103" mass="11794">MDASSHTILLVQFGPDTSSRTYEDFETTTEAFDGICRLYEQALKEANPTLPSVTYDLSELFKYIDGIGDICVLVFNDKTSSYEPHTKEWIKTQLFHHLKRQVG</sequence>
<dbReference type="InterPro" id="IPR000781">
    <property type="entry name" value="ERH"/>
</dbReference>
<comment type="similarity">
    <text evidence="1 2">Belongs to the E(R) family.</text>
</comment>
<evidence type="ECO:0000256" key="2">
    <source>
        <dbReference type="PIRNR" id="PIRNR016393"/>
    </source>
</evidence>
<name>A0A0G4FYA5_9ALVE</name>